<dbReference type="AlphaFoldDB" id="A0A0E0MLZ7"/>
<proteinExistence type="predicted"/>
<evidence type="ECO:0000313" key="2">
    <source>
        <dbReference type="Proteomes" id="UP000026962"/>
    </source>
</evidence>
<dbReference type="Gramene" id="OPUNC12G09510.1">
    <property type="protein sequence ID" value="OPUNC12G09510.1"/>
    <property type="gene ID" value="OPUNC12G09510"/>
</dbReference>
<evidence type="ECO:0000313" key="1">
    <source>
        <dbReference type="EnsemblPlants" id="OPUNC12G09510.1"/>
    </source>
</evidence>
<keyword evidence="2" id="KW-1185">Reference proteome</keyword>
<reference evidence="1" key="1">
    <citation type="submission" date="2015-04" db="UniProtKB">
        <authorList>
            <consortium name="EnsemblPlants"/>
        </authorList>
    </citation>
    <scope>IDENTIFICATION</scope>
</reference>
<dbReference type="Proteomes" id="UP000026962">
    <property type="component" value="Chromosome 12"/>
</dbReference>
<reference evidence="1" key="2">
    <citation type="submission" date="2018-05" db="EMBL/GenBank/DDBJ databases">
        <title>OpunRS2 (Oryza punctata Reference Sequence Version 2).</title>
        <authorList>
            <person name="Zhang J."/>
            <person name="Kudrna D."/>
            <person name="Lee S."/>
            <person name="Talag J."/>
            <person name="Welchert J."/>
            <person name="Wing R.A."/>
        </authorList>
    </citation>
    <scope>NUCLEOTIDE SEQUENCE [LARGE SCALE GENOMIC DNA]</scope>
</reference>
<dbReference type="HOGENOM" id="CLU_2546540_0_0_1"/>
<protein>
    <submittedName>
        <fullName evidence="1">Uncharacterized protein</fullName>
    </submittedName>
</protein>
<accession>A0A0E0MLZ7</accession>
<dbReference type="EnsemblPlants" id="OPUNC12G09510.1">
    <property type="protein sequence ID" value="OPUNC12G09510.1"/>
    <property type="gene ID" value="OPUNC12G09510"/>
</dbReference>
<sequence length="83" mass="9315">MLRSHHNPPFWSKLMRNEIGSPNRDRSPMSFIPKLIRVWHVSASPGRPDCSNTALAGLEDLSVVRKSVPLGSYSDDSFQHNGK</sequence>
<organism evidence="1">
    <name type="scientific">Oryza punctata</name>
    <name type="common">Red rice</name>
    <dbReference type="NCBI Taxonomy" id="4537"/>
    <lineage>
        <taxon>Eukaryota</taxon>
        <taxon>Viridiplantae</taxon>
        <taxon>Streptophyta</taxon>
        <taxon>Embryophyta</taxon>
        <taxon>Tracheophyta</taxon>
        <taxon>Spermatophyta</taxon>
        <taxon>Magnoliopsida</taxon>
        <taxon>Liliopsida</taxon>
        <taxon>Poales</taxon>
        <taxon>Poaceae</taxon>
        <taxon>BOP clade</taxon>
        <taxon>Oryzoideae</taxon>
        <taxon>Oryzeae</taxon>
        <taxon>Oryzinae</taxon>
        <taxon>Oryza</taxon>
    </lineage>
</organism>
<name>A0A0E0MLZ7_ORYPU</name>